<comment type="caution">
    <text evidence="1">The sequence shown here is derived from an EMBL/GenBank/DDBJ whole genome shotgun (WGS) entry which is preliminary data.</text>
</comment>
<dbReference type="AlphaFoldDB" id="A0A0M0JPP7"/>
<dbReference type="EMBL" id="JWZX01002598">
    <property type="protein sequence ID" value="KOO28238.1"/>
    <property type="molecule type" value="Genomic_DNA"/>
</dbReference>
<accession>A0A0M0JPP7</accession>
<name>A0A0M0JPP7_9EUKA</name>
<protein>
    <submittedName>
        <fullName evidence="1">Uncharacterized protein</fullName>
    </submittedName>
</protein>
<proteinExistence type="predicted"/>
<dbReference type="Proteomes" id="UP000037460">
    <property type="component" value="Unassembled WGS sequence"/>
</dbReference>
<evidence type="ECO:0000313" key="1">
    <source>
        <dbReference type="EMBL" id="KOO28238.1"/>
    </source>
</evidence>
<sequence length="237" mass="26832">MPGSAPRLDKYERPPHGQLTLEQFALARARRGKGASVSGLTFPPLTKNWTCKSEASWPGAEYTRRTRLKNKLDPSWQLSKAFEEEVKELLGDTFKDWEDSMKPTISSVHRGQPPSESGNRPIQPSYVLRRAEPVDDLGQPLPVDLKSTTMSCQGYISKYRSNETSYTKFGPVPAYLFEDFEGPGFTMDKWFETYGRPTPGSINLGPKQLYTHYQNSSKRCCGERSLQQRMIKGVITN</sequence>
<evidence type="ECO:0000313" key="2">
    <source>
        <dbReference type="Proteomes" id="UP000037460"/>
    </source>
</evidence>
<gene>
    <name evidence="1" type="ORF">Ctob_004411</name>
</gene>
<organism evidence="1 2">
    <name type="scientific">Chrysochromulina tobinii</name>
    <dbReference type="NCBI Taxonomy" id="1460289"/>
    <lineage>
        <taxon>Eukaryota</taxon>
        <taxon>Haptista</taxon>
        <taxon>Haptophyta</taxon>
        <taxon>Prymnesiophyceae</taxon>
        <taxon>Prymnesiales</taxon>
        <taxon>Chrysochromulinaceae</taxon>
        <taxon>Chrysochromulina</taxon>
    </lineage>
</organism>
<reference evidence="2" key="1">
    <citation type="journal article" date="2015" name="PLoS Genet.">
        <title>Genome Sequence and Transcriptome Analyses of Chrysochromulina tobin: Metabolic Tools for Enhanced Algal Fitness in the Prominent Order Prymnesiales (Haptophyceae).</title>
        <authorList>
            <person name="Hovde B.T."/>
            <person name="Deodato C.R."/>
            <person name="Hunsperger H.M."/>
            <person name="Ryken S.A."/>
            <person name="Yost W."/>
            <person name="Jha R.K."/>
            <person name="Patterson J."/>
            <person name="Monnat R.J. Jr."/>
            <person name="Barlow S.B."/>
            <person name="Starkenburg S.R."/>
            <person name="Cattolico R.A."/>
        </authorList>
    </citation>
    <scope>NUCLEOTIDE SEQUENCE</scope>
    <source>
        <strain evidence="2">CCMP291</strain>
    </source>
</reference>
<keyword evidence="2" id="KW-1185">Reference proteome</keyword>